<name>A0A5X8Y0L0_SALNE</name>
<dbReference type="EMBL" id="AAHYLK010000027">
    <property type="protein sequence ID" value="ECB7108593.1"/>
    <property type="molecule type" value="Genomic_DNA"/>
</dbReference>
<sequence length="32" mass="3497">MCSELLAMFAYFTTGILTTDAAIPKDSRNTTI</sequence>
<reference evidence="1" key="1">
    <citation type="submission" date="2019-01" db="EMBL/GenBank/DDBJ databases">
        <authorList>
            <person name="Ashton P.M."/>
            <person name="Dallman T."/>
            <person name="Nair S."/>
            <person name="De Pinna E."/>
            <person name="Peters T."/>
            <person name="Grant K."/>
        </authorList>
    </citation>
    <scope>NUCLEOTIDE SEQUENCE</scope>
    <source>
        <strain evidence="2">271153</strain>
        <strain evidence="1">500372</strain>
    </source>
</reference>
<dbReference type="AlphaFoldDB" id="A0A5X8Y0L0"/>
<dbReference type="EMBL" id="AAHWTY010000094">
    <property type="protein sequence ID" value="ECB1915220.1"/>
    <property type="molecule type" value="Genomic_DNA"/>
</dbReference>
<accession>A0A5X8Y0L0</accession>
<comment type="caution">
    <text evidence="1">The sequence shown here is derived from an EMBL/GenBank/DDBJ whole genome shotgun (WGS) entry which is preliminary data.</text>
</comment>
<organism evidence="1">
    <name type="scientific">Salmonella newport</name>
    <dbReference type="NCBI Taxonomy" id="108619"/>
    <lineage>
        <taxon>Bacteria</taxon>
        <taxon>Pseudomonadati</taxon>
        <taxon>Pseudomonadota</taxon>
        <taxon>Gammaproteobacteria</taxon>
        <taxon>Enterobacterales</taxon>
        <taxon>Enterobacteriaceae</taxon>
        <taxon>Salmonella</taxon>
    </lineage>
</organism>
<dbReference type="Proteomes" id="UP000839827">
    <property type="component" value="Unassembled WGS sequence"/>
</dbReference>
<evidence type="ECO:0000313" key="1">
    <source>
        <dbReference type="EMBL" id="ECB1915220.1"/>
    </source>
</evidence>
<evidence type="ECO:0000313" key="2">
    <source>
        <dbReference type="EMBL" id="ECB7108593.1"/>
    </source>
</evidence>
<protein>
    <submittedName>
        <fullName evidence="1">Uncharacterized protein</fullName>
    </submittedName>
</protein>
<proteinExistence type="predicted"/>
<gene>
    <name evidence="2" type="ORF">E1A34_21460</name>
    <name evidence="1" type="ORF">EVG73_22985</name>
</gene>